<dbReference type="InterPro" id="IPR000917">
    <property type="entry name" value="Sulfatase_N"/>
</dbReference>
<dbReference type="InterPro" id="IPR050738">
    <property type="entry name" value="Sulfatase"/>
</dbReference>
<proteinExistence type="inferred from homology"/>
<accession>A0A4P6YC64</accession>
<evidence type="ECO:0000256" key="2">
    <source>
        <dbReference type="ARBA" id="ARBA00022723"/>
    </source>
</evidence>
<dbReference type="SUPFAM" id="SSF53649">
    <property type="entry name" value="Alkaline phosphatase-like"/>
    <property type="match status" value="1"/>
</dbReference>
<dbReference type="CDD" id="cd16025">
    <property type="entry name" value="PAS_like"/>
    <property type="match status" value="1"/>
</dbReference>
<reference evidence="7" key="1">
    <citation type="submission" date="2019-03" db="EMBL/GenBank/DDBJ databases">
        <title>Flavobacterium sp.</title>
        <authorList>
            <person name="Kim H."/>
        </authorList>
    </citation>
    <scope>NUCLEOTIDE SEQUENCE [LARGE SCALE GENOMIC DNA]</scope>
    <source>
        <strain evidence="7">GS13</strain>
    </source>
</reference>
<dbReference type="KEGG" id="fnk:E1750_17340"/>
<feature type="domain" description="Sulfatase N-terminal" evidence="5">
    <location>
        <begin position="17"/>
        <end position="410"/>
    </location>
</feature>
<organism evidence="6 7">
    <name type="scientific">Flavobacterium nackdongense</name>
    <dbReference type="NCBI Taxonomy" id="2547394"/>
    <lineage>
        <taxon>Bacteria</taxon>
        <taxon>Pseudomonadati</taxon>
        <taxon>Bacteroidota</taxon>
        <taxon>Flavobacteriia</taxon>
        <taxon>Flavobacteriales</taxon>
        <taxon>Flavobacteriaceae</taxon>
        <taxon>Flavobacterium</taxon>
    </lineage>
</organism>
<evidence type="ECO:0000313" key="7">
    <source>
        <dbReference type="Proteomes" id="UP000291124"/>
    </source>
</evidence>
<dbReference type="Gene3D" id="3.40.720.10">
    <property type="entry name" value="Alkaline Phosphatase, subunit A"/>
    <property type="match status" value="1"/>
</dbReference>
<dbReference type="PANTHER" id="PTHR42693">
    <property type="entry name" value="ARYLSULFATASE FAMILY MEMBER"/>
    <property type="match status" value="1"/>
</dbReference>
<dbReference type="InterPro" id="IPR024607">
    <property type="entry name" value="Sulfatase_CS"/>
</dbReference>
<dbReference type="PANTHER" id="PTHR42693:SF53">
    <property type="entry name" value="ENDO-4-O-SULFATASE"/>
    <property type="match status" value="1"/>
</dbReference>
<evidence type="ECO:0000256" key="3">
    <source>
        <dbReference type="ARBA" id="ARBA00022801"/>
    </source>
</evidence>
<name>A0A4P6YC64_9FLAO</name>
<dbReference type="InterPro" id="IPR017850">
    <property type="entry name" value="Alkaline_phosphatase_core_sf"/>
</dbReference>
<dbReference type="PROSITE" id="PS00149">
    <property type="entry name" value="SULFATASE_2"/>
    <property type="match status" value="1"/>
</dbReference>
<dbReference type="GO" id="GO:0046872">
    <property type="term" value="F:metal ion binding"/>
    <property type="evidence" value="ECO:0007669"/>
    <property type="project" value="UniProtKB-KW"/>
</dbReference>
<dbReference type="Proteomes" id="UP000291124">
    <property type="component" value="Chromosome"/>
</dbReference>
<sequence>MIQNTFCQNIKDNTKKPNIILIMVDDMGWSDIGAYGGEIPTPNIDALATNGIKFNQFYNNARCCPTRASLLTGLYAHQAGIGMMTETSNSEFNWGTPGYQGYLNKNNVTIAEVLKQQGYQTFMAGKWHLGMYGKEKWPLQRGFDRYYGTLEGASSYFKPQGQRGITIDNNEVITINQPNYYTTDVYTEKAIDYIKESSKNPFFLYLAYNAPHWPLQAKEKDIEKFKNYYLKGWDEIRKERLKKQLDMGLIDASWGLSARDNRVRIWEKLTQEEKEKVAYRMAVYAAQVYSVDENIGKLTSYLKSAGKLQNTIIFFLSDNGACAEAYDELGSREDRFINDPNYSGAVSYGIGWANASNTPFYEYKVKSYEGGISTPLIVSYPKFTKNNGKIVKTVGTIRDIMPTIIELTGAKYPETFHNGEVIYKLEGQSLVPTIIKGKQTNQDYLFWEHSDFGAVRHGDWKLVYDNIKKTKALFNLATDRTETTNLIESNAELAKKLDEKWQQWANTHFVYPKKIKK</sequence>
<keyword evidence="4" id="KW-0106">Calcium</keyword>
<evidence type="ECO:0000256" key="4">
    <source>
        <dbReference type="ARBA" id="ARBA00022837"/>
    </source>
</evidence>
<comment type="similarity">
    <text evidence="1">Belongs to the sulfatase family.</text>
</comment>
<protein>
    <submittedName>
        <fullName evidence="6">Arylsulfatase</fullName>
    </submittedName>
</protein>
<keyword evidence="7" id="KW-1185">Reference proteome</keyword>
<dbReference type="FunFam" id="3.40.720.10:FF:000047">
    <property type="entry name" value="Arylsulfatase"/>
    <property type="match status" value="1"/>
</dbReference>
<evidence type="ECO:0000313" key="6">
    <source>
        <dbReference type="EMBL" id="QBN20689.1"/>
    </source>
</evidence>
<keyword evidence="2" id="KW-0479">Metal-binding</keyword>
<gene>
    <name evidence="6" type="ORF">E1750_17340</name>
</gene>
<evidence type="ECO:0000259" key="5">
    <source>
        <dbReference type="Pfam" id="PF00884"/>
    </source>
</evidence>
<keyword evidence="3" id="KW-0378">Hydrolase</keyword>
<dbReference type="Pfam" id="PF00884">
    <property type="entry name" value="Sulfatase"/>
    <property type="match status" value="1"/>
</dbReference>
<dbReference type="Gene3D" id="3.30.1120.10">
    <property type="match status" value="1"/>
</dbReference>
<evidence type="ECO:0000256" key="1">
    <source>
        <dbReference type="ARBA" id="ARBA00008779"/>
    </source>
</evidence>
<dbReference type="OrthoDB" id="9803751at2"/>
<dbReference type="EMBL" id="CP037933">
    <property type="protein sequence ID" value="QBN20689.1"/>
    <property type="molecule type" value="Genomic_DNA"/>
</dbReference>
<dbReference type="GO" id="GO:0004065">
    <property type="term" value="F:arylsulfatase activity"/>
    <property type="evidence" value="ECO:0007669"/>
    <property type="project" value="TreeGrafter"/>
</dbReference>
<dbReference type="AlphaFoldDB" id="A0A4P6YC64"/>